<evidence type="ECO:0000256" key="6">
    <source>
        <dbReference type="SAM" id="Phobius"/>
    </source>
</evidence>
<evidence type="ECO:0000256" key="1">
    <source>
        <dbReference type="ARBA" id="ARBA00004651"/>
    </source>
</evidence>
<feature type="transmembrane region" description="Helical" evidence="6">
    <location>
        <begin position="62"/>
        <end position="82"/>
    </location>
</feature>
<keyword evidence="5 6" id="KW-0472">Membrane</keyword>
<feature type="transmembrane region" description="Helical" evidence="6">
    <location>
        <begin position="242"/>
        <end position="260"/>
    </location>
</feature>
<dbReference type="RefSeq" id="WP_148927804.1">
    <property type="nucleotide sequence ID" value="NZ_VNHS01000001.1"/>
</dbReference>
<evidence type="ECO:0000256" key="4">
    <source>
        <dbReference type="ARBA" id="ARBA00022989"/>
    </source>
</evidence>
<sequence>MITSPTDATASLHHHAQSTSAVHVAQVSLMLAIAYFLLSFAYAALVLAANRKYAKPWPASRSLCWHAGMTLAAGSCVSPLIFQGSNGFARHMVAHLLLGMFVPLLLVYAAPVTLLLRSLPAPVARSFMRLLKRPVMRIIVHPAVGAIVNVGSMWTLYRTSLYAAMHELPVLYATVHVHFPAAGYLFTASVLRHDRWMHDWGFCNRIFWLIISMAGHGILSKGLFASPPAGVPADQAEFAARMMYYGGDVVEITLILILCYQRYHAPDRLKQSSVTSA</sequence>
<evidence type="ECO:0000256" key="3">
    <source>
        <dbReference type="ARBA" id="ARBA00022692"/>
    </source>
</evidence>
<feature type="transmembrane region" description="Helical" evidence="6">
    <location>
        <begin position="169"/>
        <end position="190"/>
    </location>
</feature>
<proteinExistence type="predicted"/>
<comment type="caution">
    <text evidence="7">The sequence shown here is derived from an EMBL/GenBank/DDBJ whole genome shotgun (WGS) entry which is preliminary data.</text>
</comment>
<keyword evidence="2" id="KW-1003">Cell membrane</keyword>
<organism evidence="7 8">
    <name type="scientific">Paenibacillus methanolicus</name>
    <dbReference type="NCBI Taxonomy" id="582686"/>
    <lineage>
        <taxon>Bacteria</taxon>
        <taxon>Bacillati</taxon>
        <taxon>Bacillota</taxon>
        <taxon>Bacilli</taxon>
        <taxon>Bacillales</taxon>
        <taxon>Paenibacillaceae</taxon>
        <taxon>Paenibacillus</taxon>
    </lineage>
</organism>
<name>A0A5S5CJB0_9BACL</name>
<dbReference type="Proteomes" id="UP000323257">
    <property type="component" value="Unassembled WGS sequence"/>
</dbReference>
<dbReference type="GO" id="GO:0005886">
    <property type="term" value="C:plasma membrane"/>
    <property type="evidence" value="ECO:0007669"/>
    <property type="project" value="UniProtKB-SubCell"/>
</dbReference>
<keyword evidence="8" id="KW-1185">Reference proteome</keyword>
<feature type="transmembrane region" description="Helical" evidence="6">
    <location>
        <begin position="29"/>
        <end position="50"/>
    </location>
</feature>
<gene>
    <name evidence="7" type="ORF">BCM02_101903</name>
</gene>
<dbReference type="Pfam" id="PF09678">
    <property type="entry name" value="Caa3_CtaG"/>
    <property type="match status" value="1"/>
</dbReference>
<feature type="transmembrane region" description="Helical" evidence="6">
    <location>
        <begin position="138"/>
        <end position="157"/>
    </location>
</feature>
<keyword evidence="4 6" id="KW-1133">Transmembrane helix</keyword>
<protein>
    <submittedName>
        <fullName evidence="7">Putative membrane protein</fullName>
    </submittedName>
</protein>
<evidence type="ECO:0000313" key="8">
    <source>
        <dbReference type="Proteomes" id="UP000323257"/>
    </source>
</evidence>
<keyword evidence="3 6" id="KW-0812">Transmembrane</keyword>
<dbReference type="OrthoDB" id="5024156at2"/>
<evidence type="ECO:0000256" key="5">
    <source>
        <dbReference type="ARBA" id="ARBA00023136"/>
    </source>
</evidence>
<evidence type="ECO:0000256" key="2">
    <source>
        <dbReference type="ARBA" id="ARBA00022475"/>
    </source>
</evidence>
<dbReference type="InterPro" id="IPR019108">
    <property type="entry name" value="Caa3_assmbl_CtaG-rel"/>
</dbReference>
<comment type="subcellular location">
    <subcellularLocation>
        <location evidence="1">Cell membrane</location>
        <topology evidence="1">Multi-pass membrane protein</topology>
    </subcellularLocation>
</comment>
<accession>A0A5S5CJB0</accession>
<feature type="transmembrane region" description="Helical" evidence="6">
    <location>
        <begin position="94"/>
        <end position="117"/>
    </location>
</feature>
<dbReference type="EMBL" id="VNHS01000001">
    <property type="protein sequence ID" value="TYP79782.1"/>
    <property type="molecule type" value="Genomic_DNA"/>
</dbReference>
<dbReference type="AlphaFoldDB" id="A0A5S5CJB0"/>
<reference evidence="7 8" key="1">
    <citation type="submission" date="2019-07" db="EMBL/GenBank/DDBJ databases">
        <title>Genomic Encyclopedia of Type Strains, Phase III (KMG-III): the genomes of soil and plant-associated and newly described type strains.</title>
        <authorList>
            <person name="Whitman W."/>
        </authorList>
    </citation>
    <scope>NUCLEOTIDE SEQUENCE [LARGE SCALE GENOMIC DNA]</scope>
    <source>
        <strain evidence="7 8">BL24</strain>
    </source>
</reference>
<feature type="transmembrane region" description="Helical" evidence="6">
    <location>
        <begin position="202"/>
        <end position="222"/>
    </location>
</feature>
<evidence type="ECO:0000313" key="7">
    <source>
        <dbReference type="EMBL" id="TYP79782.1"/>
    </source>
</evidence>